<reference evidence="2 3" key="1">
    <citation type="submission" date="2020-08" db="EMBL/GenBank/DDBJ databases">
        <title>A Genomic Blueprint of the Chicken Gut Microbiome.</title>
        <authorList>
            <person name="Gilroy R."/>
            <person name="Ravi A."/>
            <person name="Getino M."/>
            <person name="Pursley I."/>
            <person name="Horton D.L."/>
            <person name="Alikhan N.-F."/>
            <person name="Baker D."/>
            <person name="Gharbi K."/>
            <person name="Hall N."/>
            <person name="Watson M."/>
            <person name="Adriaenssens E.M."/>
            <person name="Foster-Nyarko E."/>
            <person name="Jarju S."/>
            <person name="Secka A."/>
            <person name="Antonio M."/>
            <person name="Oren A."/>
            <person name="Chaudhuri R."/>
            <person name="La Ragione R.M."/>
            <person name="Hildebrand F."/>
            <person name="Pallen M.J."/>
        </authorList>
    </citation>
    <scope>NUCLEOTIDE SEQUENCE [LARGE SCALE GENOMIC DNA]</scope>
    <source>
        <strain evidence="2 3">Sa3CUA2</strain>
    </source>
</reference>
<proteinExistence type="predicted"/>
<evidence type="ECO:0000313" key="3">
    <source>
        <dbReference type="Proteomes" id="UP000604241"/>
    </source>
</evidence>
<dbReference type="SUPFAM" id="SSF142906">
    <property type="entry name" value="YjbR-like"/>
    <property type="match status" value="1"/>
</dbReference>
<evidence type="ECO:0000256" key="1">
    <source>
        <dbReference type="SAM" id="MobiDB-lite"/>
    </source>
</evidence>
<dbReference type="Proteomes" id="UP000604241">
    <property type="component" value="Unassembled WGS sequence"/>
</dbReference>
<dbReference type="GO" id="GO:0003677">
    <property type="term" value="F:DNA binding"/>
    <property type="evidence" value="ECO:0007669"/>
    <property type="project" value="UniProtKB-KW"/>
</dbReference>
<dbReference type="Pfam" id="PF04237">
    <property type="entry name" value="YjbR"/>
    <property type="match status" value="1"/>
</dbReference>
<protein>
    <submittedName>
        <fullName evidence="2">MmcQ/YjbR family DNA-binding protein</fullName>
    </submittedName>
</protein>
<dbReference type="RefSeq" id="WP_191782755.1">
    <property type="nucleotide sequence ID" value="NZ_JACSQV010000007.1"/>
</dbReference>
<feature type="region of interest" description="Disordered" evidence="1">
    <location>
        <begin position="124"/>
        <end position="143"/>
    </location>
</feature>
<accession>A0ABR8QDK3</accession>
<dbReference type="InterPro" id="IPR038056">
    <property type="entry name" value="YjbR-like_sf"/>
</dbReference>
<gene>
    <name evidence="2" type="ORF">H9657_09545</name>
</gene>
<keyword evidence="2" id="KW-0238">DNA-binding</keyword>
<comment type="caution">
    <text evidence="2">The sequence shown here is derived from an EMBL/GenBank/DDBJ whole genome shotgun (WGS) entry which is preliminary data.</text>
</comment>
<dbReference type="EMBL" id="JACSQV010000007">
    <property type="protein sequence ID" value="MBD7918518.1"/>
    <property type="molecule type" value="Genomic_DNA"/>
</dbReference>
<keyword evidence="3" id="KW-1185">Reference proteome</keyword>
<sequence>MGTSWTEADADHARERLVELAAGLPEVTVLPPSEHGHTAVVLGGRRFAWLTVDHHDDGRLALRVGTTREEQRELLAEDPVRFFVPSYDGAQGWVGMLVDPASDPDWGHAGELLEAAWRRRAPKRAQRALDEARGAQQGDAAPS</sequence>
<evidence type="ECO:0000313" key="2">
    <source>
        <dbReference type="EMBL" id="MBD7918518.1"/>
    </source>
</evidence>
<name>A0ABR8QDK3_9CELL</name>
<dbReference type="InterPro" id="IPR058532">
    <property type="entry name" value="YjbR/MT2646/Rv2570-like"/>
</dbReference>
<organism evidence="2 3">
    <name type="scientific">Cellulomonas avistercoris</name>
    <dbReference type="NCBI Taxonomy" id="2762242"/>
    <lineage>
        <taxon>Bacteria</taxon>
        <taxon>Bacillati</taxon>
        <taxon>Actinomycetota</taxon>
        <taxon>Actinomycetes</taxon>
        <taxon>Micrococcales</taxon>
        <taxon>Cellulomonadaceae</taxon>
        <taxon>Cellulomonas</taxon>
    </lineage>
</organism>